<dbReference type="InterPro" id="IPR026634">
    <property type="entry name" value="TPST-like"/>
</dbReference>
<evidence type="ECO:0000313" key="5">
    <source>
        <dbReference type="Proteomes" id="UP001465153"/>
    </source>
</evidence>
<feature type="repeat" description="TPR" evidence="2">
    <location>
        <begin position="70"/>
        <end position="103"/>
    </location>
</feature>
<name>A0ABQ0A5E5_9GAMM</name>
<dbReference type="InterPro" id="IPR019734">
    <property type="entry name" value="TPR_rpt"/>
</dbReference>
<dbReference type="InterPro" id="IPR011990">
    <property type="entry name" value="TPR-like_helical_dom_sf"/>
</dbReference>
<dbReference type="SUPFAM" id="SSF48452">
    <property type="entry name" value="TPR-like"/>
    <property type="match status" value="2"/>
</dbReference>
<dbReference type="PROSITE" id="PS50005">
    <property type="entry name" value="TPR"/>
    <property type="match status" value="2"/>
</dbReference>
<dbReference type="EMBL" id="BAABWN010000002">
    <property type="protein sequence ID" value="GAA6166733.1"/>
    <property type="molecule type" value="Genomic_DNA"/>
</dbReference>
<dbReference type="Gene3D" id="3.40.50.300">
    <property type="entry name" value="P-loop containing nucleotide triphosphate hydrolases"/>
    <property type="match status" value="1"/>
</dbReference>
<sequence>MKSSDEKHIEALMREKKFTEAIEFLEPLIAQEKPDSDALYFKCVCLRYLGEVTTALSLLQQLKMIAPGHSRGIQEEGHCYAKISESDKALQAYQRATQINPALIASWIGQLKILVAKGDVQTANQAKQQFEYIQKQPKAIQRVIDLMSSGRWIKAETLCRQFLQKNPKHVEAMRLLAEIGVQLGVLDDAEFLLESALSFDPNNFNVHKDYILVLRKRQQFQKALDQAKILLAKFPNHPQAQSLYAIELMQTGDYEQAIQLFDQVLTTLPKEPITLTSRGHALKTWGKTEQAVNSYRDAIDSKANHGEAWYSLANLKTVAFEQADIETMLEQLNQGDLNPADLVHLYFALGKAYEDEKNFEQSFHFYSLGNAQKKAQSRYSSEQMTEEFAQQKNVFTADFIQNHKGVGCDRPDPIFIVGLPRSGSTLLEQILASHSQVDGTLELPNILSLVHQLRRGEQRSGDNLYPKIIPELAAEKFRAFGEQFIAETQIHRKGAPFFIDKMPNNFRHIGLIKTILPNAKIIDARRYSLACCFSGFKQLFAEGQEFSYSLADIGRYYRDYVDLMDFWQAQYPGDILLVRYEDVVDDVENQVRRLLDYCGLPFEDACLSFYKNQRAVRTASSEQVRKPIYRSGLDQWQNYSEFLTPLKDALGPELV</sequence>
<dbReference type="SMART" id="SM00028">
    <property type="entry name" value="TPR"/>
    <property type="match status" value="7"/>
</dbReference>
<dbReference type="Gene3D" id="1.25.40.10">
    <property type="entry name" value="Tetratricopeptide repeat domain"/>
    <property type="match status" value="3"/>
</dbReference>
<evidence type="ECO:0000259" key="3">
    <source>
        <dbReference type="Pfam" id="PF23914"/>
    </source>
</evidence>
<evidence type="ECO:0000256" key="2">
    <source>
        <dbReference type="PROSITE-ProRule" id="PRU00339"/>
    </source>
</evidence>
<dbReference type="Pfam" id="PF23914">
    <property type="entry name" value="TPR_CcmH_CycH"/>
    <property type="match status" value="1"/>
</dbReference>
<accession>A0ABQ0A5E5</accession>
<dbReference type="Proteomes" id="UP001465153">
    <property type="component" value="Unassembled WGS sequence"/>
</dbReference>
<organism evidence="4 5">
    <name type="scientific">Sessilibacter corallicola</name>
    <dbReference type="NCBI Taxonomy" id="2904075"/>
    <lineage>
        <taxon>Bacteria</taxon>
        <taxon>Pseudomonadati</taxon>
        <taxon>Pseudomonadota</taxon>
        <taxon>Gammaproteobacteria</taxon>
        <taxon>Cellvibrionales</taxon>
        <taxon>Cellvibrionaceae</taxon>
        <taxon>Sessilibacter</taxon>
    </lineage>
</organism>
<keyword evidence="1" id="KW-0808">Transferase</keyword>
<dbReference type="Pfam" id="PF13469">
    <property type="entry name" value="Sulfotransfer_3"/>
    <property type="match status" value="1"/>
</dbReference>
<evidence type="ECO:0000313" key="4">
    <source>
        <dbReference type="EMBL" id="GAA6166733.1"/>
    </source>
</evidence>
<reference evidence="4 5" key="1">
    <citation type="submission" date="2024-04" db="EMBL/GenBank/DDBJ databases">
        <title>Draft genome sequence of Sessilibacter corallicola NBRC 116591.</title>
        <authorList>
            <person name="Miyakawa T."/>
            <person name="Kusuya Y."/>
            <person name="Miura T."/>
        </authorList>
    </citation>
    <scope>NUCLEOTIDE SEQUENCE [LARGE SCALE GENOMIC DNA]</scope>
    <source>
        <strain evidence="4 5">KU-00831-HH</strain>
    </source>
</reference>
<feature type="repeat" description="TPR" evidence="2">
    <location>
        <begin position="238"/>
        <end position="271"/>
    </location>
</feature>
<dbReference type="InterPro" id="IPR027417">
    <property type="entry name" value="P-loop_NTPase"/>
</dbReference>
<evidence type="ECO:0000256" key="1">
    <source>
        <dbReference type="ARBA" id="ARBA00022679"/>
    </source>
</evidence>
<keyword evidence="2" id="KW-0802">TPR repeat</keyword>
<dbReference type="PANTHER" id="PTHR12788:SF10">
    <property type="entry name" value="PROTEIN-TYROSINE SULFOTRANSFERASE"/>
    <property type="match status" value="1"/>
</dbReference>
<dbReference type="InterPro" id="IPR056413">
    <property type="entry name" value="TPR_CcmH_CycH"/>
</dbReference>
<comment type="caution">
    <text evidence="4">The sequence shown here is derived from an EMBL/GenBank/DDBJ whole genome shotgun (WGS) entry which is preliminary data.</text>
</comment>
<feature type="domain" description="Cytochrome c-type biogenesis protein H TPR" evidence="3">
    <location>
        <begin position="160"/>
        <end position="271"/>
    </location>
</feature>
<keyword evidence="5" id="KW-1185">Reference proteome</keyword>
<dbReference type="RefSeq" id="WP_353301595.1">
    <property type="nucleotide sequence ID" value="NZ_BAABWN010000002.1"/>
</dbReference>
<proteinExistence type="predicted"/>
<dbReference type="SUPFAM" id="SSF52540">
    <property type="entry name" value="P-loop containing nucleoside triphosphate hydrolases"/>
    <property type="match status" value="1"/>
</dbReference>
<dbReference type="Pfam" id="PF13181">
    <property type="entry name" value="TPR_8"/>
    <property type="match status" value="1"/>
</dbReference>
<dbReference type="PANTHER" id="PTHR12788">
    <property type="entry name" value="PROTEIN-TYROSINE SULFOTRANSFERASE 2"/>
    <property type="match status" value="1"/>
</dbReference>
<gene>
    <name evidence="4" type="ORF">NBRC116591_05430</name>
</gene>
<protein>
    <submittedName>
        <fullName evidence="4">Tetratricopeptide repeat-containing sulfotransferase family protein</fullName>
    </submittedName>
</protein>